<evidence type="ECO:0000259" key="10">
    <source>
        <dbReference type="Pfam" id="PF08492"/>
    </source>
</evidence>
<dbReference type="GO" id="GO:0005783">
    <property type="term" value="C:endoplasmic reticulum"/>
    <property type="evidence" value="ECO:0007669"/>
    <property type="project" value="UniProtKB-SubCell"/>
</dbReference>
<dbReference type="PANTHER" id="PTHR14094">
    <property type="entry name" value="SIGNAL RECOGNITION PARTICLE 72"/>
    <property type="match status" value="1"/>
</dbReference>
<keyword evidence="5" id="KW-0963">Cytoplasm</keyword>
<organism evidence="11 12">
    <name type="scientific">Trichoderma asperellum</name>
    <name type="common">Filamentous fungus</name>
    <dbReference type="NCBI Taxonomy" id="101201"/>
    <lineage>
        <taxon>Eukaryota</taxon>
        <taxon>Fungi</taxon>
        <taxon>Dikarya</taxon>
        <taxon>Ascomycota</taxon>
        <taxon>Pezizomycotina</taxon>
        <taxon>Sordariomycetes</taxon>
        <taxon>Hypocreomycetidae</taxon>
        <taxon>Hypocreales</taxon>
        <taxon>Hypocreaceae</taxon>
        <taxon>Trichoderma</taxon>
    </lineage>
</organism>
<feature type="compositionally biased region" description="Basic residues" evidence="9">
    <location>
        <begin position="709"/>
        <end position="718"/>
    </location>
</feature>
<dbReference type="OrthoDB" id="5421607at2759"/>
<gene>
    <name evidence="11" type="ORF">TASIC1_0014022400</name>
</gene>
<dbReference type="GO" id="GO:0006614">
    <property type="term" value="P:SRP-dependent cotranslational protein targeting to membrane"/>
    <property type="evidence" value="ECO:0007669"/>
    <property type="project" value="InterPro"/>
</dbReference>
<proteinExistence type="inferred from homology"/>
<comment type="similarity">
    <text evidence="3">Belongs to the SRP72 family.</text>
</comment>
<dbReference type="GO" id="GO:0008312">
    <property type="term" value="F:7S RNA binding"/>
    <property type="evidence" value="ECO:0007669"/>
    <property type="project" value="InterPro"/>
</dbReference>
<dbReference type="Gene3D" id="1.25.40.10">
    <property type="entry name" value="Tetratricopeptide repeat domain"/>
    <property type="match status" value="1"/>
</dbReference>
<evidence type="ECO:0000256" key="9">
    <source>
        <dbReference type="SAM" id="MobiDB-lite"/>
    </source>
</evidence>
<feature type="compositionally biased region" description="Basic and acidic residues" evidence="9">
    <location>
        <begin position="667"/>
        <end position="677"/>
    </location>
</feature>
<protein>
    <recommendedName>
        <fullName evidence="4">Signal recognition particle subunit SRP72</fullName>
    </recommendedName>
</protein>
<evidence type="ECO:0000256" key="7">
    <source>
        <dbReference type="ARBA" id="ARBA00023135"/>
    </source>
</evidence>
<dbReference type="Pfam" id="PF08492">
    <property type="entry name" value="SRP72"/>
    <property type="match status" value="1"/>
</dbReference>
<feature type="domain" description="Signal recognition particle SRP72 subunit RNA-binding" evidence="10">
    <location>
        <begin position="663"/>
        <end position="711"/>
    </location>
</feature>
<dbReference type="AlphaFoldDB" id="A0A6V8R6A5"/>
<dbReference type="EMBL" id="BLZH01000014">
    <property type="protein sequence ID" value="GFP59802.1"/>
    <property type="molecule type" value="Genomic_DNA"/>
</dbReference>
<dbReference type="Proteomes" id="UP000517252">
    <property type="component" value="Unassembled WGS sequence"/>
</dbReference>
<dbReference type="InterPro" id="IPR011990">
    <property type="entry name" value="TPR-like_helical_dom_sf"/>
</dbReference>
<dbReference type="PANTHER" id="PTHR14094:SF9">
    <property type="entry name" value="SIGNAL RECOGNITION PARTICLE SUBUNIT SRP72"/>
    <property type="match status" value="1"/>
</dbReference>
<dbReference type="FunFam" id="1.25.40.10:FF:000512">
    <property type="entry name" value="Signal recognition particle subunit SRP72"/>
    <property type="match status" value="1"/>
</dbReference>
<comment type="subcellular location">
    <subcellularLocation>
        <location evidence="2">Cytoplasm</location>
    </subcellularLocation>
    <subcellularLocation>
        <location evidence="1">Endoplasmic reticulum</location>
    </subcellularLocation>
</comment>
<evidence type="ECO:0000256" key="6">
    <source>
        <dbReference type="ARBA" id="ARBA00022824"/>
    </source>
</evidence>
<sequence>MKGGFATRDRAGGWASSAAVWAVTAPVLKRQAPRMQRKDTCALAQATCGAREPRDPKNPPPRFQAIDHEAAAAQLQHASPHCDTNSPKQHRGSCVLLRTTASPLGHSSVSTIFSALVAASAHPRNALSALLRAADIDDHEQILDAANAALKADKNDHVALHTKVVALLKLDRFDDALRVISSGGIKIEATCILEQAYALYKTGKLAEASDLLETRGLEKRSLQHVAAQVAYRAEKFHNAESIYRHLLDTEPENEESDLKINITAAVAQTQWTGIPSSSPAVAPETLDTFELCYNMACGELARGNTSVALTLLQRAAMLCDNSDELTDEEKKIELRSIRAQQAYLFAKIAKPSSALEVYEMLGPPTGKDGRDFAVITQNNHFALEEAGNPFVRQRKAESLMASAAQSDLFSYQSNILKRNNLVIDLGAFKTKGVAERTEKILAQAKLPSANPQINISSIINAAAHTQGLDSKEALRKLQALAAKRPNDVGIVLAIIQLQIREQQVGAALTTLTSFLSRLETSEDVNDLDTRYSPGIVALAVSLMRSQQRESSAKAELVKAAQWWQKRPAHSVGSLLLEAGIELMRSSNADDLRLAGVSFDKLFREQQDSDIAAAGLVAAFAASEASKVRQYADKLPPVHDLISGIDVDALFDSGVAVARSNVTSKKRAASDEANAEKTTKRRRRKLPKNYVEGKTPDPERWLALRDRSSYRPKGKKGKKRAGEATQGGIVKEEETLGLVGGGGVKVEKAPAPSSNNKKKKKGKK</sequence>
<dbReference type="Pfam" id="PF17004">
    <property type="entry name" value="SRP_TPR_like"/>
    <property type="match status" value="1"/>
</dbReference>
<evidence type="ECO:0000313" key="12">
    <source>
        <dbReference type="Proteomes" id="UP000517252"/>
    </source>
</evidence>
<feature type="region of interest" description="Disordered" evidence="9">
    <location>
        <begin position="660"/>
        <end position="763"/>
    </location>
</feature>
<feature type="compositionally biased region" description="Basic and acidic residues" evidence="9">
    <location>
        <begin position="693"/>
        <end position="708"/>
    </location>
</feature>
<reference evidence="11 12" key="1">
    <citation type="submission" date="2020-07" db="EMBL/GenBank/DDBJ databases">
        <title>Trichoderma asperellum IC-1 whole genome shotgun sequence.</title>
        <authorList>
            <person name="Kanamasa S."/>
            <person name="Takahashi H."/>
        </authorList>
    </citation>
    <scope>NUCLEOTIDE SEQUENCE [LARGE SCALE GENOMIC DNA]</scope>
    <source>
        <strain evidence="11 12">IC-1</strain>
    </source>
</reference>
<evidence type="ECO:0000256" key="2">
    <source>
        <dbReference type="ARBA" id="ARBA00004496"/>
    </source>
</evidence>
<dbReference type="GO" id="GO:0043022">
    <property type="term" value="F:ribosome binding"/>
    <property type="evidence" value="ECO:0007669"/>
    <property type="project" value="TreeGrafter"/>
</dbReference>
<evidence type="ECO:0000313" key="11">
    <source>
        <dbReference type="EMBL" id="GFP59802.1"/>
    </source>
</evidence>
<dbReference type="InterPro" id="IPR031545">
    <property type="entry name" value="SRP72_TPR-like"/>
</dbReference>
<keyword evidence="6" id="KW-0256">Endoplasmic reticulum</keyword>
<evidence type="ECO:0000256" key="3">
    <source>
        <dbReference type="ARBA" id="ARBA00007676"/>
    </source>
</evidence>
<dbReference type="SUPFAM" id="SSF48452">
    <property type="entry name" value="TPR-like"/>
    <property type="match status" value="1"/>
</dbReference>
<evidence type="ECO:0000256" key="8">
    <source>
        <dbReference type="ARBA" id="ARBA00023274"/>
    </source>
</evidence>
<keyword evidence="7" id="KW-0733">Signal recognition particle</keyword>
<evidence type="ECO:0000256" key="1">
    <source>
        <dbReference type="ARBA" id="ARBA00004240"/>
    </source>
</evidence>
<dbReference type="InterPro" id="IPR013699">
    <property type="entry name" value="Signal_recog_part_SRP72_RNA-bd"/>
</dbReference>
<name>A0A6V8R6A5_TRIAP</name>
<keyword evidence="8" id="KW-0687">Ribonucleoprotein</keyword>
<dbReference type="GO" id="GO:0005786">
    <property type="term" value="C:signal recognition particle, endoplasmic reticulum targeting"/>
    <property type="evidence" value="ECO:0007669"/>
    <property type="project" value="UniProtKB-KW"/>
</dbReference>
<evidence type="ECO:0000256" key="4">
    <source>
        <dbReference type="ARBA" id="ARBA00018350"/>
    </source>
</evidence>
<comment type="caution">
    <text evidence="11">The sequence shown here is derived from an EMBL/GenBank/DDBJ whole genome shotgun (WGS) entry which is preliminary data.</text>
</comment>
<dbReference type="InterPro" id="IPR026270">
    <property type="entry name" value="SRP72"/>
</dbReference>
<evidence type="ECO:0000256" key="5">
    <source>
        <dbReference type="ARBA" id="ARBA00022490"/>
    </source>
</evidence>
<accession>A0A6V8R6A5</accession>